<evidence type="ECO:0000313" key="1">
    <source>
        <dbReference type="EMBL" id="KAF4313162.1"/>
    </source>
</evidence>
<gene>
    <name evidence="1" type="ORF">GTA08_BOTSDO01081</name>
</gene>
<name>A0A8H4J7G9_9PEZI</name>
<dbReference type="EMBL" id="WWBZ02000001">
    <property type="protein sequence ID" value="KAF4313162.1"/>
    <property type="molecule type" value="Genomic_DNA"/>
</dbReference>
<sequence length="222" mass="22288">MPLTANGMIACAATRLGVVDKCIGVPSVPKPTSVFASIFPSTLIGLETLVQFPSAPALEKRQIAIPSIVLTSTPSSSTVRPASITTPAVPIATPGASAPTIISVPTSGLSSVVVPSGTAPGAPDATPPSFFCPADDGKIVTVGGLTFQIRCGVSIGLRLAVPRLFGSGGDDIGLCLGTCVLLGYAGAGINLDLTNQNNCQCYTQSTDLVVDPSKIAAVLIPT</sequence>
<comment type="caution">
    <text evidence="1">The sequence shown here is derived from an EMBL/GenBank/DDBJ whole genome shotgun (WGS) entry which is preliminary data.</text>
</comment>
<dbReference type="OrthoDB" id="10535098at2759"/>
<accession>A0A8H4J7G9</accession>
<organism evidence="1 2">
    <name type="scientific">Botryosphaeria dothidea</name>
    <dbReference type="NCBI Taxonomy" id="55169"/>
    <lineage>
        <taxon>Eukaryota</taxon>
        <taxon>Fungi</taxon>
        <taxon>Dikarya</taxon>
        <taxon>Ascomycota</taxon>
        <taxon>Pezizomycotina</taxon>
        <taxon>Dothideomycetes</taxon>
        <taxon>Dothideomycetes incertae sedis</taxon>
        <taxon>Botryosphaeriales</taxon>
        <taxon>Botryosphaeriaceae</taxon>
        <taxon>Botryosphaeria</taxon>
    </lineage>
</organism>
<dbReference type="Proteomes" id="UP000572817">
    <property type="component" value="Unassembled WGS sequence"/>
</dbReference>
<proteinExistence type="predicted"/>
<evidence type="ECO:0000313" key="2">
    <source>
        <dbReference type="Proteomes" id="UP000572817"/>
    </source>
</evidence>
<dbReference type="AlphaFoldDB" id="A0A8H4J7G9"/>
<protein>
    <submittedName>
        <fullName evidence="1">Uncharacterized protein</fullName>
    </submittedName>
</protein>
<reference evidence="1" key="1">
    <citation type="submission" date="2020-04" db="EMBL/GenBank/DDBJ databases">
        <title>Genome Assembly and Annotation of Botryosphaeria dothidea sdau 11-99, a Latent Pathogen of Apple Fruit Ring Rot in China.</title>
        <authorList>
            <person name="Yu C."/>
            <person name="Diao Y."/>
            <person name="Lu Q."/>
            <person name="Zhao J."/>
            <person name="Cui S."/>
            <person name="Peng C."/>
            <person name="He B."/>
            <person name="Liu H."/>
        </authorList>
    </citation>
    <scope>NUCLEOTIDE SEQUENCE [LARGE SCALE GENOMIC DNA]</scope>
    <source>
        <strain evidence="1">Sdau11-99</strain>
    </source>
</reference>
<keyword evidence="2" id="KW-1185">Reference proteome</keyword>